<dbReference type="KEGG" id="eus:EUTSA_v10009409mg"/>
<dbReference type="Gene3D" id="1.10.510.10">
    <property type="entry name" value="Transferase(Phosphotransferase) domain 1"/>
    <property type="match status" value="1"/>
</dbReference>
<keyword evidence="4" id="KW-0808">Transferase</keyword>
<evidence type="ECO:0000259" key="11">
    <source>
        <dbReference type="PROSITE" id="PS50011"/>
    </source>
</evidence>
<dbReference type="Gene3D" id="3.30.200.20">
    <property type="entry name" value="Phosphorylase Kinase, domain 1"/>
    <property type="match status" value="1"/>
</dbReference>
<keyword evidence="6" id="KW-0418">Kinase</keyword>
<dbReference type="AlphaFoldDB" id="V4K8D2"/>
<evidence type="ECO:0000256" key="8">
    <source>
        <dbReference type="ARBA" id="ARBA00047899"/>
    </source>
</evidence>
<protein>
    <recommendedName>
        <fullName evidence="2">non-specific serine/threonine protein kinase</fullName>
        <ecNumber evidence="2">2.7.11.1</ecNumber>
    </recommendedName>
</protein>
<dbReference type="InterPro" id="IPR000719">
    <property type="entry name" value="Prot_kinase_dom"/>
</dbReference>
<evidence type="ECO:0000313" key="12">
    <source>
        <dbReference type="EMBL" id="ESQ33905.1"/>
    </source>
</evidence>
<dbReference type="InterPro" id="IPR008271">
    <property type="entry name" value="Ser/Thr_kinase_AS"/>
</dbReference>
<evidence type="ECO:0000256" key="3">
    <source>
        <dbReference type="ARBA" id="ARBA00022527"/>
    </source>
</evidence>
<dbReference type="Proteomes" id="UP000030689">
    <property type="component" value="Unassembled WGS sequence"/>
</dbReference>
<dbReference type="PANTHER" id="PTHR48006:SF66">
    <property type="entry name" value="PROTEIN KINASE DOMAIN-CONTAINING PROTEIN"/>
    <property type="match status" value="1"/>
</dbReference>
<evidence type="ECO:0000256" key="1">
    <source>
        <dbReference type="ARBA" id="ARBA00004479"/>
    </source>
</evidence>
<proteinExistence type="predicted"/>
<dbReference type="Gramene" id="ESQ33905">
    <property type="protein sequence ID" value="ESQ33905"/>
    <property type="gene ID" value="EUTSA_v10009409mg"/>
</dbReference>
<evidence type="ECO:0000256" key="5">
    <source>
        <dbReference type="ARBA" id="ARBA00022741"/>
    </source>
</evidence>
<comment type="catalytic activity">
    <reaction evidence="8">
        <text>L-threonyl-[protein] + ATP = O-phospho-L-threonyl-[protein] + ADP + H(+)</text>
        <dbReference type="Rhea" id="RHEA:46608"/>
        <dbReference type="Rhea" id="RHEA-COMP:11060"/>
        <dbReference type="Rhea" id="RHEA-COMP:11605"/>
        <dbReference type="ChEBI" id="CHEBI:15378"/>
        <dbReference type="ChEBI" id="CHEBI:30013"/>
        <dbReference type="ChEBI" id="CHEBI:30616"/>
        <dbReference type="ChEBI" id="CHEBI:61977"/>
        <dbReference type="ChEBI" id="CHEBI:456216"/>
        <dbReference type="EC" id="2.7.11.1"/>
    </reaction>
</comment>
<gene>
    <name evidence="12" type="ORF">EUTSA_v10009409mg</name>
</gene>
<evidence type="ECO:0000313" key="13">
    <source>
        <dbReference type="Proteomes" id="UP000030689"/>
    </source>
</evidence>
<evidence type="ECO:0000256" key="7">
    <source>
        <dbReference type="ARBA" id="ARBA00022840"/>
    </source>
</evidence>
<keyword evidence="5" id="KW-0547">Nucleotide-binding</keyword>
<dbReference type="PROSITE" id="PS50011">
    <property type="entry name" value="PROTEIN_KINASE_DOM"/>
    <property type="match status" value="1"/>
</dbReference>
<dbReference type="InterPro" id="IPR011009">
    <property type="entry name" value="Kinase-like_dom_sf"/>
</dbReference>
<keyword evidence="13" id="KW-1185">Reference proteome</keyword>
<keyword evidence="10" id="KW-0812">Transmembrane</keyword>
<evidence type="ECO:0000256" key="4">
    <source>
        <dbReference type="ARBA" id="ARBA00022679"/>
    </source>
</evidence>
<comment type="catalytic activity">
    <reaction evidence="9">
        <text>L-seryl-[protein] + ATP = O-phospho-L-seryl-[protein] + ADP + H(+)</text>
        <dbReference type="Rhea" id="RHEA:17989"/>
        <dbReference type="Rhea" id="RHEA-COMP:9863"/>
        <dbReference type="Rhea" id="RHEA-COMP:11604"/>
        <dbReference type="ChEBI" id="CHEBI:15378"/>
        <dbReference type="ChEBI" id="CHEBI:29999"/>
        <dbReference type="ChEBI" id="CHEBI:30616"/>
        <dbReference type="ChEBI" id="CHEBI:83421"/>
        <dbReference type="ChEBI" id="CHEBI:456216"/>
        <dbReference type="EC" id="2.7.11.1"/>
    </reaction>
</comment>
<dbReference type="PANTHER" id="PTHR48006">
    <property type="entry name" value="LEUCINE-RICH REPEAT-CONTAINING PROTEIN DDB_G0281931-RELATED"/>
    <property type="match status" value="1"/>
</dbReference>
<dbReference type="eggNOG" id="KOG1187">
    <property type="taxonomic scope" value="Eukaryota"/>
</dbReference>
<evidence type="ECO:0000256" key="6">
    <source>
        <dbReference type="ARBA" id="ARBA00022777"/>
    </source>
</evidence>
<feature type="transmembrane region" description="Helical" evidence="10">
    <location>
        <begin position="20"/>
        <end position="46"/>
    </location>
</feature>
<dbReference type="SUPFAM" id="SSF56112">
    <property type="entry name" value="Protein kinase-like (PK-like)"/>
    <property type="match status" value="1"/>
</dbReference>
<dbReference type="GO" id="GO:0004674">
    <property type="term" value="F:protein serine/threonine kinase activity"/>
    <property type="evidence" value="ECO:0007669"/>
    <property type="project" value="UniProtKB-KW"/>
</dbReference>
<evidence type="ECO:0000256" key="2">
    <source>
        <dbReference type="ARBA" id="ARBA00012513"/>
    </source>
</evidence>
<dbReference type="Pfam" id="PF07714">
    <property type="entry name" value="PK_Tyr_Ser-Thr"/>
    <property type="match status" value="1"/>
</dbReference>
<keyword evidence="3" id="KW-0723">Serine/threonine-protein kinase</keyword>
<feature type="domain" description="Protein kinase" evidence="11">
    <location>
        <begin position="168"/>
        <end position="490"/>
    </location>
</feature>
<dbReference type="EC" id="2.7.11.1" evidence="2"/>
<accession>V4K8D2</accession>
<dbReference type="InterPro" id="IPR001245">
    <property type="entry name" value="Ser-Thr/Tyr_kinase_cat_dom"/>
</dbReference>
<dbReference type="GO" id="GO:0016020">
    <property type="term" value="C:membrane"/>
    <property type="evidence" value="ECO:0007669"/>
    <property type="project" value="UniProtKB-SubCell"/>
</dbReference>
<keyword evidence="10" id="KW-1133">Transmembrane helix</keyword>
<dbReference type="EMBL" id="KI517683">
    <property type="protein sequence ID" value="ESQ33905.1"/>
    <property type="molecule type" value="Genomic_DNA"/>
</dbReference>
<sequence>MYVDMVLATMPHSLARFSQIAALWILLFTWSVQYLFFLLIMSLMFLMHPFPSTAGALTGEVQGVKKPPQYTYLTGNMLSGNIDLGDFLNTKSMDFNIKEEANGTLKPLVKEVKAVNVTNHLLEFGCIGREKGQHSSQTEDIYYGPLISALSLCHPEKTKHHTSYRLILGATDLRAQGIQTVCFTWRQLQTAKNNFDQANKLGERRIRIRGELSDGTIIAVKQLSSKSCQGNREFLYGCCVEKNQLLLVYEYMENNSLALALYGKSSQKLDWVTRQKICVGIARGLEFLHEGSMIRMIHRDIKTSNVLLDADLNAKISDFGLARLHEAEHSHIRNHKADVYSFGVVAMEIVSGSFFVYHFSLINWALTLQQKGDIMEIEAVRMINVSLICTNSSPLLRPTMSEVVQMFEGVIEIPQVMSSPDMYGHDLSFSMLMERIENSHTAHGSGTPRNEITASVQTTTTSLVSDITLNPFNLESAVLNPTTEISSSSL</sequence>
<dbReference type="InterPro" id="IPR051824">
    <property type="entry name" value="LRR_Rcpt-Like_S/T_Kinase"/>
</dbReference>
<keyword evidence="7" id="KW-0067">ATP-binding</keyword>
<dbReference type="SMART" id="SM00220">
    <property type="entry name" value="S_TKc"/>
    <property type="match status" value="1"/>
</dbReference>
<keyword evidence="10" id="KW-0472">Membrane</keyword>
<reference evidence="12 13" key="1">
    <citation type="journal article" date="2013" name="Front. Plant Sci.">
        <title>The Reference Genome of the Halophytic Plant Eutrema salsugineum.</title>
        <authorList>
            <person name="Yang R."/>
            <person name="Jarvis D.E."/>
            <person name="Chen H."/>
            <person name="Beilstein M.A."/>
            <person name="Grimwood J."/>
            <person name="Jenkins J."/>
            <person name="Shu S."/>
            <person name="Prochnik S."/>
            <person name="Xin M."/>
            <person name="Ma C."/>
            <person name="Schmutz J."/>
            <person name="Wing R.A."/>
            <person name="Mitchell-Olds T."/>
            <person name="Schumaker K.S."/>
            <person name="Wang X."/>
        </authorList>
    </citation>
    <scope>NUCLEOTIDE SEQUENCE [LARGE SCALE GENOMIC DNA]</scope>
</reference>
<dbReference type="GO" id="GO:0005524">
    <property type="term" value="F:ATP binding"/>
    <property type="evidence" value="ECO:0007669"/>
    <property type="project" value="UniProtKB-KW"/>
</dbReference>
<organism evidence="12 13">
    <name type="scientific">Eutrema salsugineum</name>
    <name type="common">Saltwater cress</name>
    <name type="synonym">Sisymbrium salsugineum</name>
    <dbReference type="NCBI Taxonomy" id="72664"/>
    <lineage>
        <taxon>Eukaryota</taxon>
        <taxon>Viridiplantae</taxon>
        <taxon>Streptophyta</taxon>
        <taxon>Embryophyta</taxon>
        <taxon>Tracheophyta</taxon>
        <taxon>Spermatophyta</taxon>
        <taxon>Magnoliopsida</taxon>
        <taxon>eudicotyledons</taxon>
        <taxon>Gunneridae</taxon>
        <taxon>Pentapetalae</taxon>
        <taxon>rosids</taxon>
        <taxon>malvids</taxon>
        <taxon>Brassicales</taxon>
        <taxon>Brassicaceae</taxon>
        <taxon>Eutremeae</taxon>
        <taxon>Eutrema</taxon>
    </lineage>
</organism>
<name>V4K8D2_EUTSA</name>
<comment type="subcellular location">
    <subcellularLocation>
        <location evidence="1">Membrane</location>
        <topology evidence="1">Single-pass type I membrane protein</topology>
    </subcellularLocation>
</comment>
<evidence type="ECO:0000256" key="9">
    <source>
        <dbReference type="ARBA" id="ARBA00048679"/>
    </source>
</evidence>
<evidence type="ECO:0000256" key="10">
    <source>
        <dbReference type="SAM" id="Phobius"/>
    </source>
</evidence>
<dbReference type="FunFam" id="1.10.510.10:FF:001023">
    <property type="entry name" value="Os07g0541700 protein"/>
    <property type="match status" value="1"/>
</dbReference>
<dbReference type="PROSITE" id="PS00108">
    <property type="entry name" value="PROTEIN_KINASE_ST"/>
    <property type="match status" value="1"/>
</dbReference>